<proteinExistence type="predicted"/>
<feature type="non-terminal residue" evidence="1">
    <location>
        <position position="1"/>
    </location>
</feature>
<comment type="caution">
    <text evidence="1">The sequence shown here is derived from an EMBL/GenBank/DDBJ whole genome shotgun (WGS) entry which is preliminary data.</text>
</comment>
<evidence type="ECO:0000313" key="2">
    <source>
        <dbReference type="Proteomes" id="UP000265520"/>
    </source>
</evidence>
<accession>A0A392QHL7</accession>
<keyword evidence="2" id="KW-1185">Reference proteome</keyword>
<organism evidence="1 2">
    <name type="scientific">Trifolium medium</name>
    <dbReference type="NCBI Taxonomy" id="97028"/>
    <lineage>
        <taxon>Eukaryota</taxon>
        <taxon>Viridiplantae</taxon>
        <taxon>Streptophyta</taxon>
        <taxon>Embryophyta</taxon>
        <taxon>Tracheophyta</taxon>
        <taxon>Spermatophyta</taxon>
        <taxon>Magnoliopsida</taxon>
        <taxon>eudicotyledons</taxon>
        <taxon>Gunneridae</taxon>
        <taxon>Pentapetalae</taxon>
        <taxon>rosids</taxon>
        <taxon>fabids</taxon>
        <taxon>Fabales</taxon>
        <taxon>Fabaceae</taxon>
        <taxon>Papilionoideae</taxon>
        <taxon>50 kb inversion clade</taxon>
        <taxon>NPAAA clade</taxon>
        <taxon>Hologalegina</taxon>
        <taxon>IRL clade</taxon>
        <taxon>Trifolieae</taxon>
        <taxon>Trifolium</taxon>
    </lineage>
</organism>
<dbReference type="Proteomes" id="UP000265520">
    <property type="component" value="Unassembled WGS sequence"/>
</dbReference>
<name>A0A392QHL7_9FABA</name>
<dbReference type="AlphaFoldDB" id="A0A392QHL7"/>
<dbReference type="EMBL" id="LXQA010135593">
    <property type="protein sequence ID" value="MCI23352.1"/>
    <property type="molecule type" value="Genomic_DNA"/>
</dbReference>
<evidence type="ECO:0000313" key="1">
    <source>
        <dbReference type="EMBL" id="MCI23352.1"/>
    </source>
</evidence>
<sequence>EWMPKWLMASIIYAMKNPTLQVVQLQIRYLITGAIGCL</sequence>
<reference evidence="1 2" key="1">
    <citation type="journal article" date="2018" name="Front. Plant Sci.">
        <title>Red Clover (Trifolium pratense) and Zigzag Clover (T. medium) - A Picture of Genomic Similarities and Differences.</title>
        <authorList>
            <person name="Dluhosova J."/>
            <person name="Istvanek J."/>
            <person name="Nedelnik J."/>
            <person name="Repkova J."/>
        </authorList>
    </citation>
    <scope>NUCLEOTIDE SEQUENCE [LARGE SCALE GENOMIC DNA]</scope>
    <source>
        <strain evidence="2">cv. 10/8</strain>
        <tissue evidence="1">Leaf</tissue>
    </source>
</reference>
<protein>
    <submittedName>
        <fullName evidence="1">Uncharacterized protein</fullName>
    </submittedName>
</protein>